<keyword evidence="3" id="KW-0645">Protease</keyword>
<dbReference type="Proteomes" id="UP001383192">
    <property type="component" value="Unassembled WGS sequence"/>
</dbReference>
<reference evidence="9 10" key="1">
    <citation type="submission" date="2024-01" db="EMBL/GenBank/DDBJ databases">
        <title>A draft genome for a cacao thread blight-causing isolate of Paramarasmius palmivorus.</title>
        <authorList>
            <person name="Baruah I.K."/>
            <person name="Bukari Y."/>
            <person name="Amoako-Attah I."/>
            <person name="Meinhardt L.W."/>
            <person name="Bailey B.A."/>
            <person name="Cohen S.P."/>
        </authorList>
    </citation>
    <scope>NUCLEOTIDE SEQUENCE [LARGE SCALE GENOMIC DNA]</scope>
    <source>
        <strain evidence="9 10">GH-12</strain>
    </source>
</reference>
<dbReference type="CDD" id="cd11306">
    <property type="entry name" value="M35_peptidyl-Lys"/>
    <property type="match status" value="1"/>
</dbReference>
<comment type="similarity">
    <text evidence="2">Belongs to the peptidase M35 family.</text>
</comment>
<evidence type="ECO:0000256" key="7">
    <source>
        <dbReference type="ARBA" id="ARBA00023049"/>
    </source>
</evidence>
<protein>
    <recommendedName>
        <fullName evidence="8">Lysine-specific metallo-endopeptidase domain-containing protein</fullName>
    </recommendedName>
</protein>
<accession>A0AAW0CER6</accession>
<dbReference type="InterPro" id="IPR050414">
    <property type="entry name" value="Fungal_M35_metalloproteases"/>
</dbReference>
<dbReference type="InterPro" id="IPR024079">
    <property type="entry name" value="MetalloPept_cat_dom_sf"/>
</dbReference>
<dbReference type="Gene3D" id="3.40.390.10">
    <property type="entry name" value="Collagenase (Catalytic Domain)"/>
    <property type="match status" value="1"/>
</dbReference>
<gene>
    <name evidence="9" type="ORF">VNI00_011034</name>
</gene>
<feature type="domain" description="Lysine-specific metallo-endopeptidase" evidence="8">
    <location>
        <begin position="226"/>
        <end position="378"/>
    </location>
</feature>
<dbReference type="Pfam" id="PF14521">
    <property type="entry name" value="Aspzincin_M35"/>
    <property type="match status" value="2"/>
</dbReference>
<dbReference type="GO" id="GO:0004222">
    <property type="term" value="F:metalloendopeptidase activity"/>
    <property type="evidence" value="ECO:0007669"/>
    <property type="project" value="InterPro"/>
</dbReference>
<evidence type="ECO:0000256" key="2">
    <source>
        <dbReference type="ARBA" id="ARBA00010279"/>
    </source>
</evidence>
<dbReference type="InterPro" id="IPR034115">
    <property type="entry name" value="M35_peptidyl-Lys"/>
</dbReference>
<keyword evidence="7" id="KW-0482">Metalloprotease</keyword>
<sequence length="384" mass="41820">MSSTITVAVKFITGPKNVDGVKDLKVVASLQNTGDETLKILKDPRGVLSTLPTETFGITDVQGVTPSFKGVKVKFVPEHAAKLEDSFAILEPGQSIEVEHNREYLTSFELGDGHGANHLYIQTVSSAYNFTLPGEGLYDIHADNLFQIVDPTTKKLTELRANQQTSLQANIKGELVLDLGFELDLNKTVPEKLEKKATYKSCSSTRQSKIDEAATAAHNYASSASSYLNSLSSGSSRYTTWFGTYTTSRKNTVANNFDAIKGYSFHGETYDCSCTKPNVFAYVEGKSPLSLHLYHSNLNLFSYTVGNYGVIHLCGAFWDAPVTGTDSQAGTLVHEVSHFKRIAGTDDIVYGQSDARSLASSKPGQAVQNADNYEFFAENDPALS</sequence>
<evidence type="ECO:0000313" key="10">
    <source>
        <dbReference type="Proteomes" id="UP001383192"/>
    </source>
</evidence>
<dbReference type="Gene3D" id="2.60.40.2970">
    <property type="match status" value="1"/>
</dbReference>
<dbReference type="PANTHER" id="PTHR37016">
    <property type="match status" value="1"/>
</dbReference>
<evidence type="ECO:0000256" key="3">
    <source>
        <dbReference type="ARBA" id="ARBA00022670"/>
    </source>
</evidence>
<evidence type="ECO:0000256" key="1">
    <source>
        <dbReference type="ARBA" id="ARBA00001947"/>
    </source>
</evidence>
<dbReference type="AlphaFoldDB" id="A0AAW0CER6"/>
<dbReference type="InterPro" id="IPR029463">
    <property type="entry name" value="Lys_MEP"/>
</dbReference>
<keyword evidence="5" id="KW-0378">Hydrolase</keyword>
<proteinExistence type="inferred from homology"/>
<dbReference type="GO" id="GO:0006508">
    <property type="term" value="P:proteolysis"/>
    <property type="evidence" value="ECO:0007669"/>
    <property type="project" value="UniProtKB-KW"/>
</dbReference>
<name>A0AAW0CER6_9AGAR</name>
<keyword evidence="4" id="KW-0479">Metal-binding</keyword>
<evidence type="ECO:0000256" key="6">
    <source>
        <dbReference type="ARBA" id="ARBA00022833"/>
    </source>
</evidence>
<keyword evidence="6" id="KW-0862">Zinc</keyword>
<dbReference type="PANTHER" id="PTHR37016:SF3">
    <property type="entry name" value="NEUTRAL PROTEASE 2-RELATED"/>
    <property type="match status" value="1"/>
</dbReference>
<dbReference type="SUPFAM" id="SSF55486">
    <property type="entry name" value="Metalloproteases ('zincins'), catalytic domain"/>
    <property type="match status" value="1"/>
</dbReference>
<evidence type="ECO:0000256" key="5">
    <source>
        <dbReference type="ARBA" id="ARBA00022801"/>
    </source>
</evidence>
<evidence type="ECO:0000259" key="8">
    <source>
        <dbReference type="SMART" id="SM01351"/>
    </source>
</evidence>
<comment type="cofactor">
    <cofactor evidence="1">
        <name>Zn(2+)</name>
        <dbReference type="ChEBI" id="CHEBI:29105"/>
    </cofactor>
</comment>
<comment type="caution">
    <text evidence="9">The sequence shown here is derived from an EMBL/GenBank/DDBJ whole genome shotgun (WGS) entry which is preliminary data.</text>
</comment>
<evidence type="ECO:0000313" key="9">
    <source>
        <dbReference type="EMBL" id="KAK7037542.1"/>
    </source>
</evidence>
<dbReference type="SMART" id="SM01351">
    <property type="entry name" value="Aspzincin_M35"/>
    <property type="match status" value="1"/>
</dbReference>
<dbReference type="GO" id="GO:0046872">
    <property type="term" value="F:metal ion binding"/>
    <property type="evidence" value="ECO:0007669"/>
    <property type="project" value="UniProtKB-KW"/>
</dbReference>
<evidence type="ECO:0000256" key="4">
    <source>
        <dbReference type="ARBA" id="ARBA00022723"/>
    </source>
</evidence>
<dbReference type="EMBL" id="JAYKXP010000046">
    <property type="protein sequence ID" value="KAK7037542.1"/>
    <property type="molecule type" value="Genomic_DNA"/>
</dbReference>
<organism evidence="9 10">
    <name type="scientific">Paramarasmius palmivorus</name>
    <dbReference type="NCBI Taxonomy" id="297713"/>
    <lineage>
        <taxon>Eukaryota</taxon>
        <taxon>Fungi</taxon>
        <taxon>Dikarya</taxon>
        <taxon>Basidiomycota</taxon>
        <taxon>Agaricomycotina</taxon>
        <taxon>Agaricomycetes</taxon>
        <taxon>Agaricomycetidae</taxon>
        <taxon>Agaricales</taxon>
        <taxon>Marasmiineae</taxon>
        <taxon>Marasmiaceae</taxon>
        <taxon>Paramarasmius</taxon>
    </lineage>
</organism>
<keyword evidence="10" id="KW-1185">Reference proteome</keyword>